<dbReference type="AlphaFoldDB" id="A0A934IAS5"/>
<accession>A0A934IAS5</accession>
<protein>
    <submittedName>
        <fullName evidence="1">Uncharacterized protein</fullName>
    </submittedName>
</protein>
<dbReference type="EMBL" id="JAEINH010000006">
    <property type="protein sequence ID" value="MBI9115027.1"/>
    <property type="molecule type" value="Genomic_DNA"/>
</dbReference>
<reference evidence="1" key="1">
    <citation type="submission" date="2020-12" db="EMBL/GenBank/DDBJ databases">
        <title>Sanguibacter suaedae sp. nov., isolated from Suaeda aralocaspica.</title>
        <authorList>
            <person name="Ma Q."/>
        </authorList>
    </citation>
    <scope>NUCLEOTIDE SEQUENCE</scope>
    <source>
        <strain evidence="1">YZGR15</strain>
    </source>
</reference>
<gene>
    <name evidence="1" type="ORF">JAV76_08380</name>
</gene>
<dbReference type="RefSeq" id="WP_198733598.1">
    <property type="nucleotide sequence ID" value="NZ_JAEINH010000006.1"/>
</dbReference>
<evidence type="ECO:0000313" key="2">
    <source>
        <dbReference type="Proteomes" id="UP000602087"/>
    </source>
</evidence>
<proteinExistence type="predicted"/>
<evidence type="ECO:0000313" key="1">
    <source>
        <dbReference type="EMBL" id="MBI9115027.1"/>
    </source>
</evidence>
<name>A0A934IAS5_9MICO</name>
<organism evidence="1 2">
    <name type="scientific">Sanguibacter suaedae</name>
    <dbReference type="NCBI Taxonomy" id="2795737"/>
    <lineage>
        <taxon>Bacteria</taxon>
        <taxon>Bacillati</taxon>
        <taxon>Actinomycetota</taxon>
        <taxon>Actinomycetes</taxon>
        <taxon>Micrococcales</taxon>
        <taxon>Sanguibacteraceae</taxon>
        <taxon>Sanguibacter</taxon>
    </lineage>
</organism>
<sequence length="260" mass="28719">MDNSLRFTHTTDVGLGSWIREATGRAAHAPDDPFELGMFVPLGYPRIVAVPNDLDVPWPLADLDPEERREGTLAPDRLAALMGAVDSAAGPSPVTVGMWTGYGHVVAPGARRTGASMTYVRVGPIASRLPRGLLHRYLRARSRVSGDDVRDLTRQREQGWVTTFDVDVRSEPLLELPGREYALFRGTTTALRDPAWLRRSGWAWAWEDTVDLCWPDDRSWFAYADTDLTQTYLACDDDLAEAVLAAGLAASEVRSTDPPR</sequence>
<dbReference type="Proteomes" id="UP000602087">
    <property type="component" value="Unassembled WGS sequence"/>
</dbReference>
<keyword evidence="2" id="KW-1185">Reference proteome</keyword>
<comment type="caution">
    <text evidence="1">The sequence shown here is derived from an EMBL/GenBank/DDBJ whole genome shotgun (WGS) entry which is preliminary data.</text>
</comment>